<sequence length="159" mass="18562">MPNVVYTRKINISLLKDYFSEREGIHVCLLLITSFISVIVAAINIQRLVIYNIFALQVVLFNWMLVHLGRSLVSFSHQSIWPRNHTLINALIYSEYVVAAFAFGLWAIIYSYVYSRGRLCICSFHHLLPGNIHQRGIKIFSIRGNIEHFQNFQFESHIY</sequence>
<protein>
    <submittedName>
        <fullName evidence="2">Uncharacterized protein</fullName>
    </submittedName>
</protein>
<keyword evidence="3" id="KW-1185">Reference proteome</keyword>
<proteinExistence type="predicted"/>
<comment type="caution">
    <text evidence="2">The sequence shown here is derived from an EMBL/GenBank/DDBJ whole genome shotgun (WGS) entry which is preliminary data.</text>
</comment>
<keyword evidence="1" id="KW-0472">Membrane</keyword>
<keyword evidence="1" id="KW-1133">Transmembrane helix</keyword>
<organism evidence="2 3">
    <name type="scientific">Thelohanellus kitauei</name>
    <name type="common">Myxosporean</name>
    <dbReference type="NCBI Taxonomy" id="669202"/>
    <lineage>
        <taxon>Eukaryota</taxon>
        <taxon>Metazoa</taxon>
        <taxon>Cnidaria</taxon>
        <taxon>Myxozoa</taxon>
        <taxon>Myxosporea</taxon>
        <taxon>Bivalvulida</taxon>
        <taxon>Platysporina</taxon>
        <taxon>Myxobolidae</taxon>
        <taxon>Thelohanellus</taxon>
    </lineage>
</organism>
<feature type="transmembrane region" description="Helical" evidence="1">
    <location>
        <begin position="49"/>
        <end position="69"/>
    </location>
</feature>
<keyword evidence="1" id="KW-0812">Transmembrane</keyword>
<evidence type="ECO:0000256" key="1">
    <source>
        <dbReference type="SAM" id="Phobius"/>
    </source>
</evidence>
<evidence type="ECO:0000313" key="3">
    <source>
        <dbReference type="Proteomes" id="UP000031668"/>
    </source>
</evidence>
<feature type="transmembrane region" description="Helical" evidence="1">
    <location>
        <begin position="90"/>
        <end position="113"/>
    </location>
</feature>
<dbReference type="Proteomes" id="UP000031668">
    <property type="component" value="Unassembled WGS sequence"/>
</dbReference>
<evidence type="ECO:0000313" key="2">
    <source>
        <dbReference type="EMBL" id="KII71026.1"/>
    </source>
</evidence>
<dbReference type="EMBL" id="JWZT01001877">
    <property type="protein sequence ID" value="KII71026.1"/>
    <property type="molecule type" value="Genomic_DNA"/>
</dbReference>
<dbReference type="AlphaFoldDB" id="A0A0C2MUL8"/>
<accession>A0A0C2MUL8</accession>
<gene>
    <name evidence="2" type="ORF">RF11_00839</name>
</gene>
<name>A0A0C2MUL8_THEKT</name>
<reference evidence="2 3" key="1">
    <citation type="journal article" date="2014" name="Genome Biol. Evol.">
        <title>The genome of the myxosporean Thelohanellus kitauei shows adaptations to nutrient acquisition within its fish host.</title>
        <authorList>
            <person name="Yang Y."/>
            <person name="Xiong J."/>
            <person name="Zhou Z."/>
            <person name="Huo F."/>
            <person name="Miao W."/>
            <person name="Ran C."/>
            <person name="Liu Y."/>
            <person name="Zhang J."/>
            <person name="Feng J."/>
            <person name="Wang M."/>
            <person name="Wang M."/>
            <person name="Wang L."/>
            <person name="Yao B."/>
        </authorList>
    </citation>
    <scope>NUCLEOTIDE SEQUENCE [LARGE SCALE GENOMIC DNA]</scope>
    <source>
        <strain evidence="2">Wuqing</strain>
    </source>
</reference>
<feature type="transmembrane region" description="Helical" evidence="1">
    <location>
        <begin position="24"/>
        <end position="43"/>
    </location>
</feature>